<feature type="domain" description="NmrA-like" evidence="3">
    <location>
        <begin position="4"/>
        <end position="302"/>
    </location>
</feature>
<protein>
    <submittedName>
        <fullName evidence="4">Uncharacterized protein YbjT (DUF2867 family)</fullName>
    </submittedName>
</protein>
<dbReference type="SUPFAM" id="SSF51735">
    <property type="entry name" value="NAD(P)-binding Rossmann-fold domains"/>
    <property type="match status" value="1"/>
</dbReference>
<evidence type="ECO:0000256" key="2">
    <source>
        <dbReference type="ARBA" id="ARBA00022857"/>
    </source>
</evidence>
<comment type="similarity">
    <text evidence="1">Belongs to the NmrA-type oxidoreductase family.</text>
</comment>
<evidence type="ECO:0000256" key="1">
    <source>
        <dbReference type="ARBA" id="ARBA00006328"/>
    </source>
</evidence>
<dbReference type="InterPro" id="IPR036291">
    <property type="entry name" value="NAD(P)-bd_dom_sf"/>
</dbReference>
<gene>
    <name evidence="4" type="ORF">HNP84_003392</name>
</gene>
<organism evidence="4 5">
    <name type="scientific">Thermocatellispora tengchongensis</name>
    <dbReference type="NCBI Taxonomy" id="1073253"/>
    <lineage>
        <taxon>Bacteria</taxon>
        <taxon>Bacillati</taxon>
        <taxon>Actinomycetota</taxon>
        <taxon>Actinomycetes</taxon>
        <taxon>Streptosporangiales</taxon>
        <taxon>Streptosporangiaceae</taxon>
        <taxon>Thermocatellispora</taxon>
    </lineage>
</organism>
<sequence length="314" mass="33697">MTDKKIIAVAGATGQQGGGLARAILDDPAGPFAVRALTRNPGSEAARALAARGAEVVAADADDEASLTEALRGAYGAFFVTAFWEHNSVEREQAQARAMASAAKATGVQHAIWSTLPDTRRHLTGDSVPTLAGRYKVPHFDGKAEAEAFFTEAGVPTTFLSTTFYFEAFLDFFRPVPDEDGALALRLPMGDRKLPGIAAEDIGRTALGVFARGPEQAGRTISISGENLTGEEYAAALSKELGRHVAYRPMTVDALRAMPFPGADDLANMFYFYAEHEEAFAGVRDPAEVRKLNPRLQDFATWLAANRDRFADLG</sequence>
<dbReference type="AlphaFoldDB" id="A0A840P561"/>
<evidence type="ECO:0000313" key="5">
    <source>
        <dbReference type="Proteomes" id="UP000578449"/>
    </source>
</evidence>
<comment type="caution">
    <text evidence="4">The sequence shown here is derived from an EMBL/GenBank/DDBJ whole genome shotgun (WGS) entry which is preliminary data.</text>
</comment>
<proteinExistence type="inferred from homology"/>
<dbReference type="RefSeq" id="WP_185050606.1">
    <property type="nucleotide sequence ID" value="NZ_BAABIX010000001.1"/>
</dbReference>
<dbReference type="CDD" id="cd05251">
    <property type="entry name" value="NmrA_like_SDR_a"/>
    <property type="match status" value="1"/>
</dbReference>
<dbReference type="Proteomes" id="UP000578449">
    <property type="component" value="Unassembled WGS sequence"/>
</dbReference>
<dbReference type="Gene3D" id="3.40.50.720">
    <property type="entry name" value="NAD(P)-binding Rossmann-like Domain"/>
    <property type="match status" value="1"/>
</dbReference>
<dbReference type="PANTHER" id="PTHR42748">
    <property type="entry name" value="NITROGEN METABOLITE REPRESSION PROTEIN NMRA FAMILY MEMBER"/>
    <property type="match status" value="1"/>
</dbReference>
<evidence type="ECO:0000259" key="3">
    <source>
        <dbReference type="Pfam" id="PF05368"/>
    </source>
</evidence>
<accession>A0A840P561</accession>
<reference evidence="4 5" key="1">
    <citation type="submission" date="2020-08" db="EMBL/GenBank/DDBJ databases">
        <title>Genomic Encyclopedia of Type Strains, Phase IV (KMG-IV): sequencing the most valuable type-strain genomes for metagenomic binning, comparative biology and taxonomic classification.</title>
        <authorList>
            <person name="Goeker M."/>
        </authorList>
    </citation>
    <scope>NUCLEOTIDE SEQUENCE [LARGE SCALE GENOMIC DNA]</scope>
    <source>
        <strain evidence="4 5">DSM 45615</strain>
    </source>
</reference>
<dbReference type="PANTHER" id="PTHR42748:SF7">
    <property type="entry name" value="NMRA LIKE REDOX SENSOR 1-RELATED"/>
    <property type="match status" value="1"/>
</dbReference>
<dbReference type="Gene3D" id="3.90.25.10">
    <property type="entry name" value="UDP-galactose 4-epimerase, domain 1"/>
    <property type="match status" value="1"/>
</dbReference>
<evidence type="ECO:0000313" key="4">
    <source>
        <dbReference type="EMBL" id="MBB5133666.1"/>
    </source>
</evidence>
<keyword evidence="5" id="KW-1185">Reference proteome</keyword>
<dbReference type="InterPro" id="IPR051164">
    <property type="entry name" value="NmrA-like_oxidored"/>
</dbReference>
<dbReference type="InterPro" id="IPR008030">
    <property type="entry name" value="NmrA-like"/>
</dbReference>
<name>A0A840P561_9ACTN</name>
<dbReference type="Pfam" id="PF05368">
    <property type="entry name" value="NmrA"/>
    <property type="match status" value="1"/>
</dbReference>
<dbReference type="EMBL" id="JACHGN010000006">
    <property type="protein sequence ID" value="MBB5133666.1"/>
    <property type="molecule type" value="Genomic_DNA"/>
</dbReference>
<keyword evidence="2" id="KW-0521">NADP</keyword>